<gene>
    <name evidence="2" type="ORF">SAMN02583745_02928</name>
</gene>
<dbReference type="PANTHER" id="PTHR43685">
    <property type="entry name" value="GLYCOSYLTRANSFERASE"/>
    <property type="match status" value="1"/>
</dbReference>
<feature type="domain" description="Glycosyltransferase 2-like" evidence="1">
    <location>
        <begin position="8"/>
        <end position="176"/>
    </location>
</feature>
<proteinExistence type="predicted"/>
<dbReference type="Proteomes" id="UP000242642">
    <property type="component" value="Unassembled WGS sequence"/>
</dbReference>
<dbReference type="RefSeq" id="WP_093322695.1">
    <property type="nucleotide sequence ID" value="NZ_FOHV01000052.1"/>
</dbReference>
<dbReference type="Gene3D" id="3.90.550.10">
    <property type="entry name" value="Spore Coat Polysaccharide Biosynthesis Protein SpsA, Chain A"/>
    <property type="match status" value="1"/>
</dbReference>
<dbReference type="InterPro" id="IPR050834">
    <property type="entry name" value="Glycosyltransf_2"/>
</dbReference>
<reference evidence="3" key="1">
    <citation type="submission" date="2016-10" db="EMBL/GenBank/DDBJ databases">
        <authorList>
            <person name="Varghese N."/>
            <person name="Submissions S."/>
        </authorList>
    </citation>
    <scope>NUCLEOTIDE SEQUENCE [LARGE SCALE GENOMIC DNA]</scope>
    <source>
        <strain evidence="3">DSM 18579</strain>
    </source>
</reference>
<name>A0A1I0G016_9GAMM</name>
<dbReference type="OrthoDB" id="9790005at2"/>
<dbReference type="Pfam" id="PF00535">
    <property type="entry name" value="Glycos_transf_2"/>
    <property type="match status" value="1"/>
</dbReference>
<dbReference type="PROSITE" id="PS51257">
    <property type="entry name" value="PROKAR_LIPOPROTEIN"/>
    <property type="match status" value="1"/>
</dbReference>
<keyword evidence="3" id="KW-1185">Reference proteome</keyword>
<keyword evidence="2" id="KW-0808">Transferase</keyword>
<dbReference type="PANTHER" id="PTHR43685:SF13">
    <property type="entry name" value="O ANTIGEN BIOSYNTHESIS RHAMNOSYLTRANSFERASE RFBN"/>
    <property type="match status" value="1"/>
</dbReference>
<sequence length="310" mass="35033">MNKKDIFSIIVPTYNPGNLWQTWCACIDEQKIKNFTIIQIDSNSDEILCETPIADRLICHIIPRAEFNHGGTRNFGASLADNDVEYLVFMTQDALLTGCLSLEILLEPFRDPTVAAVCGRQLPHDNANAIAAHARFFNYPAESSVKSLADKSNFGLKTAFMSNSFAAYRKSVFDELGGFPHDAILAEDMYLTAKMLLAGYKIAYAGGATVKHSHNYSIIEEFKRYFDIGVFHSMEPWIMVIFGKAEGEGKKFVLSEIQYLLRHNPFLLPKAFAQTFAKYFGYKLGGLYKYLPLSVCKQMSMTKSFWNEEK</sequence>
<dbReference type="InterPro" id="IPR029044">
    <property type="entry name" value="Nucleotide-diphossugar_trans"/>
</dbReference>
<evidence type="ECO:0000313" key="3">
    <source>
        <dbReference type="Proteomes" id="UP000242642"/>
    </source>
</evidence>
<organism evidence="2 3">
    <name type="scientific">Thorsellia anophelis DSM 18579</name>
    <dbReference type="NCBI Taxonomy" id="1123402"/>
    <lineage>
        <taxon>Bacteria</taxon>
        <taxon>Pseudomonadati</taxon>
        <taxon>Pseudomonadota</taxon>
        <taxon>Gammaproteobacteria</taxon>
        <taxon>Enterobacterales</taxon>
        <taxon>Thorselliaceae</taxon>
        <taxon>Thorsellia</taxon>
    </lineage>
</organism>
<dbReference type="EMBL" id="FOHV01000052">
    <property type="protein sequence ID" value="SET63160.1"/>
    <property type="molecule type" value="Genomic_DNA"/>
</dbReference>
<evidence type="ECO:0000259" key="1">
    <source>
        <dbReference type="Pfam" id="PF00535"/>
    </source>
</evidence>
<dbReference type="AlphaFoldDB" id="A0A1I0G016"/>
<dbReference type="SUPFAM" id="SSF53448">
    <property type="entry name" value="Nucleotide-diphospho-sugar transferases"/>
    <property type="match status" value="1"/>
</dbReference>
<accession>A0A1I0G016</accession>
<dbReference type="GO" id="GO:0016740">
    <property type="term" value="F:transferase activity"/>
    <property type="evidence" value="ECO:0007669"/>
    <property type="project" value="UniProtKB-KW"/>
</dbReference>
<protein>
    <submittedName>
        <fullName evidence="2">Rhamnosyltransferase</fullName>
    </submittedName>
</protein>
<dbReference type="STRING" id="1123402.SAMN02583745_02928"/>
<dbReference type="InterPro" id="IPR001173">
    <property type="entry name" value="Glyco_trans_2-like"/>
</dbReference>
<evidence type="ECO:0000313" key="2">
    <source>
        <dbReference type="EMBL" id="SET63160.1"/>
    </source>
</evidence>
<dbReference type="GO" id="GO:0044010">
    <property type="term" value="P:single-species biofilm formation"/>
    <property type="evidence" value="ECO:0007669"/>
    <property type="project" value="TreeGrafter"/>
</dbReference>